<organism evidence="1 2">
    <name type="scientific">Drosophila pseudoobscura pseudoobscura</name>
    <name type="common">Fruit fly</name>
    <dbReference type="NCBI Taxonomy" id="46245"/>
    <lineage>
        <taxon>Eukaryota</taxon>
        <taxon>Metazoa</taxon>
        <taxon>Ecdysozoa</taxon>
        <taxon>Arthropoda</taxon>
        <taxon>Hexapoda</taxon>
        <taxon>Insecta</taxon>
        <taxon>Pterygota</taxon>
        <taxon>Neoptera</taxon>
        <taxon>Endopterygota</taxon>
        <taxon>Diptera</taxon>
        <taxon>Brachycera</taxon>
        <taxon>Muscomorpha</taxon>
        <taxon>Ephydroidea</taxon>
        <taxon>Drosophilidae</taxon>
        <taxon>Drosophila</taxon>
        <taxon>Sophophora</taxon>
    </lineage>
</organism>
<dbReference type="RefSeq" id="XP_015043366.2">
    <property type="nucleotide sequence ID" value="XM_015187880.2"/>
</dbReference>
<accession>A0A6I8VLA8</accession>
<name>A0A6I8VLA8_DROPS</name>
<dbReference type="InParanoid" id="A0A6I8VLA8"/>
<sequence length="102" mass="11496">MVWLLHLGPKQLLLYSSNQPFRIFRAYTQNEKSAVVKIKSNHDSSCQAFTVKVDASEALRSITLQDACFENLSPHTVIFECYFRSDENAAVEPPDAASEKSD</sequence>
<protein>
    <submittedName>
        <fullName evidence="2">Uncharacterized protein</fullName>
    </submittedName>
</protein>
<keyword evidence="1" id="KW-1185">Reference proteome</keyword>
<dbReference type="Proteomes" id="UP000001819">
    <property type="component" value="Chromosome X"/>
</dbReference>
<evidence type="ECO:0000313" key="2">
    <source>
        <dbReference type="RefSeq" id="XP_015043366.2"/>
    </source>
</evidence>
<gene>
    <name evidence="2" type="primary">LOC26532684</name>
</gene>
<reference evidence="2" key="1">
    <citation type="submission" date="2025-08" db="UniProtKB">
        <authorList>
            <consortium name="RefSeq"/>
        </authorList>
    </citation>
    <scope>IDENTIFICATION</scope>
    <source>
        <strain evidence="2">MV-25-SWS-2005</strain>
        <tissue evidence="2">Whole body</tissue>
    </source>
</reference>
<dbReference type="AlphaFoldDB" id="A0A6I8VLA8"/>
<dbReference type="KEGG" id="dpo:26532684"/>
<proteinExistence type="predicted"/>
<evidence type="ECO:0000313" key="1">
    <source>
        <dbReference type="Proteomes" id="UP000001819"/>
    </source>
</evidence>